<name>A0ACC0KN98_CHOFU</name>
<comment type="caution">
    <text evidence="1">The sequence shown here is derived from an EMBL/GenBank/DDBJ whole genome shotgun (WGS) entry which is preliminary data.</text>
</comment>
<proteinExistence type="predicted"/>
<keyword evidence="2" id="KW-1185">Reference proteome</keyword>
<protein>
    <submittedName>
        <fullName evidence="1">Uncharacterized protein</fullName>
    </submittedName>
</protein>
<evidence type="ECO:0000313" key="1">
    <source>
        <dbReference type="EMBL" id="KAI8438041.1"/>
    </source>
</evidence>
<reference evidence="1 2" key="1">
    <citation type="journal article" date="2022" name="Genome Biol. Evol.">
        <title>The Spruce Budworm Genome: Reconstructing the Evolutionary History of Antifreeze Proteins.</title>
        <authorList>
            <person name="Beliveau C."/>
            <person name="Gagne P."/>
            <person name="Picq S."/>
            <person name="Vernygora O."/>
            <person name="Keeling C.I."/>
            <person name="Pinkney K."/>
            <person name="Doucet D."/>
            <person name="Wen F."/>
            <person name="Johnston J.S."/>
            <person name="Maaroufi H."/>
            <person name="Boyle B."/>
            <person name="Laroche J."/>
            <person name="Dewar K."/>
            <person name="Juretic N."/>
            <person name="Blackburn G."/>
            <person name="Nisole A."/>
            <person name="Brunet B."/>
            <person name="Brandao M."/>
            <person name="Lumley L."/>
            <person name="Duan J."/>
            <person name="Quan G."/>
            <person name="Lucarotti C.J."/>
            <person name="Roe A.D."/>
            <person name="Sperling F.A.H."/>
            <person name="Levesque R.C."/>
            <person name="Cusson M."/>
        </authorList>
    </citation>
    <scope>NUCLEOTIDE SEQUENCE [LARGE SCALE GENOMIC DNA]</scope>
    <source>
        <strain evidence="1">Glfc:IPQL:Cfum</strain>
    </source>
</reference>
<dbReference type="EMBL" id="CM046118">
    <property type="protein sequence ID" value="KAI8438041.1"/>
    <property type="molecule type" value="Genomic_DNA"/>
</dbReference>
<evidence type="ECO:0000313" key="2">
    <source>
        <dbReference type="Proteomes" id="UP001064048"/>
    </source>
</evidence>
<dbReference type="Proteomes" id="UP001064048">
    <property type="component" value="Chromosome 18"/>
</dbReference>
<accession>A0ACC0KN98</accession>
<gene>
    <name evidence="1" type="ORF">MSG28_010693</name>
</gene>
<organism evidence="1 2">
    <name type="scientific">Choristoneura fumiferana</name>
    <name type="common">Spruce budworm moth</name>
    <name type="synonym">Archips fumiferana</name>
    <dbReference type="NCBI Taxonomy" id="7141"/>
    <lineage>
        <taxon>Eukaryota</taxon>
        <taxon>Metazoa</taxon>
        <taxon>Ecdysozoa</taxon>
        <taxon>Arthropoda</taxon>
        <taxon>Hexapoda</taxon>
        <taxon>Insecta</taxon>
        <taxon>Pterygota</taxon>
        <taxon>Neoptera</taxon>
        <taxon>Endopterygota</taxon>
        <taxon>Lepidoptera</taxon>
        <taxon>Glossata</taxon>
        <taxon>Ditrysia</taxon>
        <taxon>Tortricoidea</taxon>
        <taxon>Tortricidae</taxon>
        <taxon>Tortricinae</taxon>
        <taxon>Choristoneura</taxon>
    </lineage>
</organism>
<sequence length="135" mass="16012">MSLNASCPQVIYPCPKCYLCYQDYRLLLEHLYWRHGTESIACNKCGLRRWEFAEHMCNVLPIYQIYDIEVDEAIDLKVRESPYCYCGKDLDAHMIGCDEPQCRLQWYHFKCVGIEVPPKGDWFCPECSKTRKKKK</sequence>